<evidence type="ECO:0000313" key="3">
    <source>
        <dbReference type="EMBL" id="KAB7495083.1"/>
    </source>
</evidence>
<dbReference type="PANTHER" id="PTHR46370:SF1">
    <property type="entry name" value="GPALPP MOTIFS-CONTAINING PROTEIN 1"/>
    <property type="match status" value="1"/>
</dbReference>
<feature type="region of interest" description="Disordered" evidence="1">
    <location>
        <begin position="132"/>
        <end position="184"/>
    </location>
</feature>
<dbReference type="OrthoDB" id="341477at2759"/>
<dbReference type="Proteomes" id="UP000326759">
    <property type="component" value="Unassembled WGS sequence"/>
</dbReference>
<feature type="domain" description="DUF3752" evidence="2">
    <location>
        <begin position="152"/>
        <end position="201"/>
    </location>
</feature>
<feature type="compositionally biased region" description="Acidic residues" evidence="1">
    <location>
        <begin position="58"/>
        <end position="68"/>
    </location>
</feature>
<proteinExistence type="predicted"/>
<dbReference type="Pfam" id="PF12572">
    <property type="entry name" value="DUF3752"/>
    <property type="match status" value="1"/>
</dbReference>
<accession>A0A5N5SM21</accession>
<feature type="region of interest" description="Disordered" evidence="1">
    <location>
        <begin position="1"/>
        <end position="83"/>
    </location>
</feature>
<feature type="compositionally biased region" description="Basic and acidic residues" evidence="1">
    <location>
        <begin position="44"/>
        <end position="57"/>
    </location>
</feature>
<feature type="compositionally biased region" description="Basic and acidic residues" evidence="1">
    <location>
        <begin position="148"/>
        <end position="184"/>
    </location>
</feature>
<organism evidence="3 4">
    <name type="scientific">Armadillidium nasatum</name>
    <dbReference type="NCBI Taxonomy" id="96803"/>
    <lineage>
        <taxon>Eukaryota</taxon>
        <taxon>Metazoa</taxon>
        <taxon>Ecdysozoa</taxon>
        <taxon>Arthropoda</taxon>
        <taxon>Crustacea</taxon>
        <taxon>Multicrustacea</taxon>
        <taxon>Malacostraca</taxon>
        <taxon>Eumalacostraca</taxon>
        <taxon>Peracarida</taxon>
        <taxon>Isopoda</taxon>
        <taxon>Oniscidea</taxon>
        <taxon>Crinocheta</taxon>
        <taxon>Armadillidiidae</taxon>
        <taxon>Armadillidium</taxon>
    </lineage>
</organism>
<evidence type="ECO:0000256" key="1">
    <source>
        <dbReference type="SAM" id="MobiDB-lite"/>
    </source>
</evidence>
<dbReference type="PANTHER" id="PTHR46370">
    <property type="entry name" value="GPALPP MOTIFS-CONTAINING PROTEIN 1"/>
    <property type="match status" value="1"/>
</dbReference>
<dbReference type="EMBL" id="SEYY01023118">
    <property type="protein sequence ID" value="KAB7495083.1"/>
    <property type="molecule type" value="Genomic_DNA"/>
</dbReference>
<sequence length="208" mass="23700">MADSSNSDSDDGADMFCPALPPHLINKNDTEPRVVGPTLPKNFKPPEECMSKLSYEEEKSDSDVEEDLVGPLPESVGDERFTGPEMEYRLNKMIADVSNQDKNTVRESWMLELPSDKPNIIALGLGARQFRKKTAEPLGDRSVWTDTPAERERKKKSKKEEGKPKERKPFSREEDLKVNKFDEAQKETILKKARQLNDRFSAGNRKFL</sequence>
<reference evidence="3 4" key="1">
    <citation type="journal article" date="2019" name="PLoS Biol.">
        <title>Sex chromosomes control vertical transmission of feminizing Wolbachia symbionts in an isopod.</title>
        <authorList>
            <person name="Becking T."/>
            <person name="Chebbi M.A."/>
            <person name="Giraud I."/>
            <person name="Moumen B."/>
            <person name="Laverre T."/>
            <person name="Caubet Y."/>
            <person name="Peccoud J."/>
            <person name="Gilbert C."/>
            <person name="Cordaux R."/>
        </authorList>
    </citation>
    <scope>NUCLEOTIDE SEQUENCE [LARGE SCALE GENOMIC DNA]</scope>
    <source>
        <strain evidence="3">ANa2</strain>
        <tissue evidence="3">Whole body excluding digestive tract and cuticle</tissue>
    </source>
</reference>
<name>A0A5N5SM21_9CRUS</name>
<dbReference type="InterPro" id="IPR046331">
    <property type="entry name" value="GPAM1-like"/>
</dbReference>
<comment type="caution">
    <text evidence="3">The sequence shown here is derived from an EMBL/GenBank/DDBJ whole genome shotgun (WGS) entry which is preliminary data.</text>
</comment>
<evidence type="ECO:0000259" key="2">
    <source>
        <dbReference type="Pfam" id="PF12572"/>
    </source>
</evidence>
<gene>
    <name evidence="3" type="primary">GPALPP1</name>
    <name evidence="3" type="ORF">Anas_05998</name>
</gene>
<dbReference type="InterPro" id="IPR022226">
    <property type="entry name" value="DUF3752"/>
</dbReference>
<dbReference type="AlphaFoldDB" id="A0A5N5SM21"/>
<keyword evidence="4" id="KW-1185">Reference proteome</keyword>
<evidence type="ECO:0000313" key="4">
    <source>
        <dbReference type="Proteomes" id="UP000326759"/>
    </source>
</evidence>
<protein>
    <submittedName>
        <fullName evidence="3">GPALPP motifs-containing protein 1</fullName>
    </submittedName>
</protein>